<dbReference type="RefSeq" id="WP_203819098.1">
    <property type="nucleotide sequence ID" value="NZ_BAAABP010000022.1"/>
</dbReference>
<evidence type="ECO:0000313" key="2">
    <source>
        <dbReference type="EMBL" id="GIE12626.1"/>
    </source>
</evidence>
<dbReference type="Proteomes" id="UP000598174">
    <property type="component" value="Unassembled WGS sequence"/>
</dbReference>
<keyword evidence="1" id="KW-0472">Membrane</keyword>
<organism evidence="2 3">
    <name type="scientific">Paractinoplanes ferrugineus</name>
    <dbReference type="NCBI Taxonomy" id="113564"/>
    <lineage>
        <taxon>Bacteria</taxon>
        <taxon>Bacillati</taxon>
        <taxon>Actinomycetota</taxon>
        <taxon>Actinomycetes</taxon>
        <taxon>Micromonosporales</taxon>
        <taxon>Micromonosporaceae</taxon>
        <taxon>Paractinoplanes</taxon>
    </lineage>
</organism>
<keyword evidence="3" id="KW-1185">Reference proteome</keyword>
<protein>
    <submittedName>
        <fullName evidence="2">Uncharacterized protein</fullName>
    </submittedName>
</protein>
<evidence type="ECO:0000313" key="3">
    <source>
        <dbReference type="Proteomes" id="UP000598174"/>
    </source>
</evidence>
<reference evidence="2" key="1">
    <citation type="submission" date="2021-01" db="EMBL/GenBank/DDBJ databases">
        <title>Whole genome shotgun sequence of Actinoplanes ferrugineus NBRC 15555.</title>
        <authorList>
            <person name="Komaki H."/>
            <person name="Tamura T."/>
        </authorList>
    </citation>
    <scope>NUCLEOTIDE SEQUENCE</scope>
    <source>
        <strain evidence="2">NBRC 15555</strain>
    </source>
</reference>
<accession>A0A919J0S5</accession>
<name>A0A919J0S5_9ACTN</name>
<keyword evidence="1" id="KW-0812">Transmembrane</keyword>
<dbReference type="EMBL" id="BOMM01000040">
    <property type="protein sequence ID" value="GIE12626.1"/>
    <property type="molecule type" value="Genomic_DNA"/>
</dbReference>
<sequence>MVAGERVNLLVPAEVVPRLSIPDRYGPAPDPIRGGDLFLRGVPAAVAERVIDENPGVYPVSRRPAVRRYRSRDYTIAAVVALILAVQAVLVPAVDGVETPYWHWLFAPVLVGTAAGLAWLSIPFPHVRYGRSPLSANPRRRS</sequence>
<evidence type="ECO:0000256" key="1">
    <source>
        <dbReference type="SAM" id="Phobius"/>
    </source>
</evidence>
<proteinExistence type="predicted"/>
<gene>
    <name evidence="2" type="ORF">Afe05nite_44660</name>
</gene>
<dbReference type="AlphaFoldDB" id="A0A919J0S5"/>
<comment type="caution">
    <text evidence="2">The sequence shown here is derived from an EMBL/GenBank/DDBJ whole genome shotgun (WGS) entry which is preliminary data.</text>
</comment>
<feature type="transmembrane region" description="Helical" evidence="1">
    <location>
        <begin position="74"/>
        <end position="95"/>
    </location>
</feature>
<feature type="transmembrane region" description="Helical" evidence="1">
    <location>
        <begin position="101"/>
        <end position="122"/>
    </location>
</feature>
<keyword evidence="1" id="KW-1133">Transmembrane helix</keyword>